<dbReference type="Gene3D" id="3.30.70.100">
    <property type="match status" value="1"/>
</dbReference>
<dbReference type="RefSeq" id="WP_235051808.1">
    <property type="nucleotide sequence ID" value="NZ_JAKFHA010000004.1"/>
</dbReference>
<proteinExistence type="predicted"/>
<feature type="compositionally biased region" description="Basic and acidic residues" evidence="1">
    <location>
        <begin position="238"/>
        <end position="249"/>
    </location>
</feature>
<dbReference type="AlphaFoldDB" id="A0AA41PZF8"/>
<keyword evidence="3" id="KW-1185">Reference proteome</keyword>
<gene>
    <name evidence="2" type="ORF">LZ495_10540</name>
</gene>
<dbReference type="EMBL" id="JAKFHA010000004">
    <property type="protein sequence ID" value="MCF2527649.1"/>
    <property type="molecule type" value="Genomic_DNA"/>
</dbReference>
<organism evidence="2 3">
    <name type="scientific">Yinghuangia soli</name>
    <dbReference type="NCBI Taxonomy" id="2908204"/>
    <lineage>
        <taxon>Bacteria</taxon>
        <taxon>Bacillati</taxon>
        <taxon>Actinomycetota</taxon>
        <taxon>Actinomycetes</taxon>
        <taxon>Kitasatosporales</taxon>
        <taxon>Streptomycetaceae</taxon>
        <taxon>Yinghuangia</taxon>
    </lineage>
</organism>
<evidence type="ECO:0000313" key="3">
    <source>
        <dbReference type="Proteomes" id="UP001165378"/>
    </source>
</evidence>
<evidence type="ECO:0000313" key="2">
    <source>
        <dbReference type="EMBL" id="MCF2527649.1"/>
    </source>
</evidence>
<reference evidence="2" key="1">
    <citation type="submission" date="2022-01" db="EMBL/GenBank/DDBJ databases">
        <title>Genome-Based Taxonomic Classification of the Phylum Actinobacteria.</title>
        <authorList>
            <person name="Gao Y."/>
        </authorList>
    </citation>
    <scope>NUCLEOTIDE SEQUENCE</scope>
    <source>
        <strain evidence="2">KLBMP 8922</strain>
    </source>
</reference>
<sequence length="249" mass="27851">MTEANDKVYIHEFVDIIGHNRAAYMHHMTANWSPIAQDERNQQCYGVWGVVGTTRGWPQVVNLWEEDGFAGLARSFRHELGHASLQDPKLARWWSAAAALRSGGTDRVLVPASWTPTIGQLTAAHSGAPDCWAHEQVTVAPGTAADYLERARDEAAPAYAAHGWELVGGFTTAMRNDDEAFLLWRIPAWEQWGAAEAAASTDAALLKWRSRRLGLVEDFHRFLLVDAPLSPPRTGRQPRREDRTDWTDE</sequence>
<dbReference type="SUPFAM" id="SSF54909">
    <property type="entry name" value="Dimeric alpha+beta barrel"/>
    <property type="match status" value="1"/>
</dbReference>
<name>A0AA41PZF8_9ACTN</name>
<dbReference type="Proteomes" id="UP001165378">
    <property type="component" value="Unassembled WGS sequence"/>
</dbReference>
<accession>A0AA41PZF8</accession>
<protein>
    <recommendedName>
        <fullName evidence="4">NIPSNAP family containing protein</fullName>
    </recommendedName>
</protein>
<evidence type="ECO:0008006" key="4">
    <source>
        <dbReference type="Google" id="ProtNLM"/>
    </source>
</evidence>
<evidence type="ECO:0000256" key="1">
    <source>
        <dbReference type="SAM" id="MobiDB-lite"/>
    </source>
</evidence>
<comment type="caution">
    <text evidence="2">The sequence shown here is derived from an EMBL/GenBank/DDBJ whole genome shotgun (WGS) entry which is preliminary data.</text>
</comment>
<feature type="region of interest" description="Disordered" evidence="1">
    <location>
        <begin position="230"/>
        <end position="249"/>
    </location>
</feature>
<dbReference type="InterPro" id="IPR011008">
    <property type="entry name" value="Dimeric_a/b-barrel"/>
</dbReference>